<keyword evidence="3" id="KW-1185">Reference proteome</keyword>
<gene>
    <name evidence="2" type="ORF">BpHYR1_007138</name>
</gene>
<keyword evidence="1" id="KW-0472">Membrane</keyword>
<proteinExistence type="predicted"/>
<evidence type="ECO:0000256" key="1">
    <source>
        <dbReference type="SAM" id="Phobius"/>
    </source>
</evidence>
<evidence type="ECO:0000313" key="3">
    <source>
        <dbReference type="Proteomes" id="UP000276133"/>
    </source>
</evidence>
<dbReference type="Proteomes" id="UP000276133">
    <property type="component" value="Unassembled WGS sequence"/>
</dbReference>
<protein>
    <submittedName>
        <fullName evidence="2">Uncharacterized protein</fullName>
    </submittedName>
</protein>
<dbReference type="EMBL" id="REGN01000971">
    <property type="protein sequence ID" value="RNA37814.1"/>
    <property type="molecule type" value="Genomic_DNA"/>
</dbReference>
<dbReference type="AlphaFoldDB" id="A0A3M7SPN2"/>
<feature type="transmembrane region" description="Helical" evidence="1">
    <location>
        <begin position="40"/>
        <end position="60"/>
    </location>
</feature>
<organism evidence="2 3">
    <name type="scientific">Brachionus plicatilis</name>
    <name type="common">Marine rotifer</name>
    <name type="synonym">Brachionus muelleri</name>
    <dbReference type="NCBI Taxonomy" id="10195"/>
    <lineage>
        <taxon>Eukaryota</taxon>
        <taxon>Metazoa</taxon>
        <taxon>Spiralia</taxon>
        <taxon>Gnathifera</taxon>
        <taxon>Rotifera</taxon>
        <taxon>Eurotatoria</taxon>
        <taxon>Monogononta</taxon>
        <taxon>Pseudotrocha</taxon>
        <taxon>Ploima</taxon>
        <taxon>Brachionidae</taxon>
        <taxon>Brachionus</taxon>
    </lineage>
</organism>
<sequence>MYQFKRNFMLSRKSSPLTGIMILFTEKINKQQKVAVKEKTFTLAFILKSNFFVHFFLFNLQIRHLFLKKIDMGE</sequence>
<accession>A0A3M7SPN2</accession>
<name>A0A3M7SPN2_BRAPC</name>
<evidence type="ECO:0000313" key="2">
    <source>
        <dbReference type="EMBL" id="RNA37814.1"/>
    </source>
</evidence>
<reference evidence="2 3" key="1">
    <citation type="journal article" date="2018" name="Sci. Rep.">
        <title>Genomic signatures of local adaptation to the degree of environmental predictability in rotifers.</title>
        <authorList>
            <person name="Franch-Gras L."/>
            <person name="Hahn C."/>
            <person name="Garcia-Roger E.M."/>
            <person name="Carmona M.J."/>
            <person name="Serra M."/>
            <person name="Gomez A."/>
        </authorList>
    </citation>
    <scope>NUCLEOTIDE SEQUENCE [LARGE SCALE GENOMIC DNA]</scope>
    <source>
        <strain evidence="2">HYR1</strain>
    </source>
</reference>
<comment type="caution">
    <text evidence="2">The sequence shown here is derived from an EMBL/GenBank/DDBJ whole genome shotgun (WGS) entry which is preliminary data.</text>
</comment>
<keyword evidence="1" id="KW-1133">Transmembrane helix</keyword>
<keyword evidence="1" id="KW-0812">Transmembrane</keyword>